<dbReference type="OrthoDB" id="197068at2759"/>
<organism evidence="1 2">
    <name type="scientific">Gossypium australe</name>
    <dbReference type="NCBI Taxonomy" id="47621"/>
    <lineage>
        <taxon>Eukaryota</taxon>
        <taxon>Viridiplantae</taxon>
        <taxon>Streptophyta</taxon>
        <taxon>Embryophyta</taxon>
        <taxon>Tracheophyta</taxon>
        <taxon>Spermatophyta</taxon>
        <taxon>Magnoliopsida</taxon>
        <taxon>eudicotyledons</taxon>
        <taxon>Gunneridae</taxon>
        <taxon>Pentapetalae</taxon>
        <taxon>rosids</taxon>
        <taxon>malvids</taxon>
        <taxon>Malvales</taxon>
        <taxon>Malvaceae</taxon>
        <taxon>Malvoideae</taxon>
        <taxon>Gossypium</taxon>
    </lineage>
</organism>
<sequence>MTVTLEKARKAQEIDDRQSNLVFDVPSRNLIIPQSAARSENFIKSIKHQSLLINNNKRTDPQPNHHI</sequence>
<dbReference type="AlphaFoldDB" id="A0A5B6UYP0"/>
<gene>
    <name evidence="1" type="primary">aroA</name>
    <name evidence="1" type="ORF">EPI10_028679</name>
</gene>
<reference evidence="2" key="1">
    <citation type="journal article" date="2019" name="Plant Biotechnol. J.">
        <title>Genome sequencing of the Australian wild diploid species Gossypium australe highlights disease resistance and delayed gland morphogenesis.</title>
        <authorList>
            <person name="Cai Y."/>
            <person name="Cai X."/>
            <person name="Wang Q."/>
            <person name="Wang P."/>
            <person name="Zhang Y."/>
            <person name="Cai C."/>
            <person name="Xu Y."/>
            <person name="Wang K."/>
            <person name="Zhou Z."/>
            <person name="Wang C."/>
            <person name="Geng S."/>
            <person name="Li B."/>
            <person name="Dong Q."/>
            <person name="Hou Y."/>
            <person name="Wang H."/>
            <person name="Ai P."/>
            <person name="Liu Z."/>
            <person name="Yi F."/>
            <person name="Sun M."/>
            <person name="An G."/>
            <person name="Cheng J."/>
            <person name="Zhang Y."/>
            <person name="Shi Q."/>
            <person name="Xie Y."/>
            <person name="Shi X."/>
            <person name="Chang Y."/>
            <person name="Huang F."/>
            <person name="Chen Y."/>
            <person name="Hong S."/>
            <person name="Mi L."/>
            <person name="Sun Q."/>
            <person name="Zhang L."/>
            <person name="Zhou B."/>
            <person name="Peng R."/>
            <person name="Zhang X."/>
            <person name="Liu F."/>
        </authorList>
    </citation>
    <scope>NUCLEOTIDE SEQUENCE [LARGE SCALE GENOMIC DNA]</scope>
    <source>
        <strain evidence="2">cv. PA1801</strain>
    </source>
</reference>
<dbReference type="Proteomes" id="UP000325315">
    <property type="component" value="Unassembled WGS sequence"/>
</dbReference>
<evidence type="ECO:0000313" key="2">
    <source>
        <dbReference type="Proteomes" id="UP000325315"/>
    </source>
</evidence>
<name>A0A5B6UYP0_9ROSI</name>
<evidence type="ECO:0000313" key="1">
    <source>
        <dbReference type="EMBL" id="KAA3462166.1"/>
    </source>
</evidence>
<dbReference type="EMBL" id="SMMG02000009">
    <property type="protein sequence ID" value="KAA3462166.1"/>
    <property type="molecule type" value="Genomic_DNA"/>
</dbReference>
<comment type="caution">
    <text evidence="1">The sequence shown here is derived from an EMBL/GenBank/DDBJ whole genome shotgun (WGS) entry which is preliminary data.</text>
</comment>
<accession>A0A5B6UYP0</accession>
<proteinExistence type="predicted"/>
<protein>
    <submittedName>
        <fullName evidence="1">5-enolpyruvylshikimate-3-phosphate synthase</fullName>
    </submittedName>
</protein>
<keyword evidence="2" id="KW-1185">Reference proteome</keyword>